<comment type="caution">
    <text evidence="1">The sequence shown here is derived from an EMBL/GenBank/DDBJ whole genome shotgun (WGS) entry which is preliminary data.</text>
</comment>
<reference evidence="1 2" key="1">
    <citation type="journal article" date="2021" name="Sci. Rep.">
        <title>Chromosome anchoring in Senegalese sole (Solea senegalensis) reveals sex-associated markers and genome rearrangements in flatfish.</title>
        <authorList>
            <person name="Guerrero-Cozar I."/>
            <person name="Gomez-Garrido J."/>
            <person name="Berbel C."/>
            <person name="Martinez-Blanch J.F."/>
            <person name="Alioto T."/>
            <person name="Claros M.G."/>
            <person name="Gagnaire P.A."/>
            <person name="Manchado M."/>
        </authorList>
    </citation>
    <scope>NUCLEOTIDE SEQUENCE [LARGE SCALE GENOMIC DNA]</scope>
    <source>
        <strain evidence="1">Sse05_10M</strain>
    </source>
</reference>
<evidence type="ECO:0000313" key="1">
    <source>
        <dbReference type="EMBL" id="KAG7517923.1"/>
    </source>
</evidence>
<proteinExistence type="predicted"/>
<organism evidence="1 2">
    <name type="scientific">Solea senegalensis</name>
    <name type="common">Senegalese sole</name>
    <dbReference type="NCBI Taxonomy" id="28829"/>
    <lineage>
        <taxon>Eukaryota</taxon>
        <taxon>Metazoa</taxon>
        <taxon>Chordata</taxon>
        <taxon>Craniata</taxon>
        <taxon>Vertebrata</taxon>
        <taxon>Euteleostomi</taxon>
        <taxon>Actinopterygii</taxon>
        <taxon>Neopterygii</taxon>
        <taxon>Teleostei</taxon>
        <taxon>Neoteleostei</taxon>
        <taxon>Acanthomorphata</taxon>
        <taxon>Carangaria</taxon>
        <taxon>Pleuronectiformes</taxon>
        <taxon>Pleuronectoidei</taxon>
        <taxon>Soleidae</taxon>
        <taxon>Solea</taxon>
    </lineage>
</organism>
<evidence type="ECO:0000313" key="2">
    <source>
        <dbReference type="Proteomes" id="UP000693946"/>
    </source>
</evidence>
<dbReference type="Proteomes" id="UP000693946">
    <property type="component" value="Linkage Group LG12"/>
</dbReference>
<dbReference type="AlphaFoldDB" id="A0AAV6SKN2"/>
<keyword evidence="2" id="KW-1185">Reference proteome</keyword>
<accession>A0AAV6SKN2</accession>
<name>A0AAV6SKN2_SOLSE</name>
<protein>
    <submittedName>
        <fullName evidence="1">Uncharacterized protein</fullName>
    </submittedName>
</protein>
<dbReference type="EMBL" id="JAGKHQ010000004">
    <property type="protein sequence ID" value="KAG7517923.1"/>
    <property type="molecule type" value="Genomic_DNA"/>
</dbReference>
<sequence>MWSGESAETFSLFEKLARLSSCDLRICISQLPVTLSFIPPAFISRYFNVLKAPVTRVNLLVRAALIAQTNKRRAVIQRSQTDELVVNNRPQFALLRVPVQGEICTSSQRISQYLVETFVAEWGERAGITESDHNNATTVTLSVPPCMNKIGDSSLSKPLVCLELKERAAVPVLSDSCSADRGCRCMPGYNVPGPKHLMYVHDDTNVYMKDKLSLLANQTWTKKANPGNVIPGTDLERGNTSLIRGAFEVVGSENDSWRIRRSCSTVGYCAVTRAAGWPHSRDFCDLVQTTFPLCWASRA</sequence>
<gene>
    <name evidence="1" type="ORF">JOB18_019507</name>
</gene>